<keyword evidence="3" id="KW-1185">Reference proteome</keyword>
<feature type="transmembrane region" description="Helical" evidence="1">
    <location>
        <begin position="76"/>
        <end position="98"/>
    </location>
</feature>
<gene>
    <name evidence="2" type="ORF">D1970_20535</name>
</gene>
<proteinExistence type="predicted"/>
<evidence type="ECO:0000256" key="1">
    <source>
        <dbReference type="SAM" id="Phobius"/>
    </source>
</evidence>
<feature type="transmembrane region" description="Helical" evidence="1">
    <location>
        <begin position="259"/>
        <end position="277"/>
    </location>
</feature>
<organism evidence="2 3">
    <name type="scientific">Mesobacillus zeae</name>
    <dbReference type="NCBI Taxonomy" id="1917180"/>
    <lineage>
        <taxon>Bacteria</taxon>
        <taxon>Bacillati</taxon>
        <taxon>Bacillota</taxon>
        <taxon>Bacilli</taxon>
        <taxon>Bacillales</taxon>
        <taxon>Bacillaceae</taxon>
        <taxon>Mesobacillus</taxon>
    </lineage>
</organism>
<feature type="transmembrane region" description="Helical" evidence="1">
    <location>
        <begin position="229"/>
        <end position="247"/>
    </location>
</feature>
<comment type="caution">
    <text evidence="2">The sequence shown here is derived from an EMBL/GenBank/DDBJ whole genome shotgun (WGS) entry which is preliminary data.</text>
</comment>
<reference evidence="2 3" key="1">
    <citation type="submission" date="2018-08" db="EMBL/GenBank/DDBJ databases">
        <title>Bacillus jemisoniae sp. nov., Bacillus chryseoplanitiae sp. nov., Bacillus resnikiae sp. nov., and Bacillus frankliniae sp. nov., isolated from Viking spacecraft and associated surfaces.</title>
        <authorList>
            <person name="Seuylemezian A."/>
            <person name="Vaishampayan P."/>
        </authorList>
    </citation>
    <scope>NUCLEOTIDE SEQUENCE [LARGE SCALE GENOMIC DNA]</scope>
    <source>
        <strain evidence="2 3">JJ-247</strain>
    </source>
</reference>
<feature type="transmembrane region" description="Helical" evidence="1">
    <location>
        <begin position="306"/>
        <end position="326"/>
    </location>
</feature>
<name>A0A398AWC1_9BACI</name>
<dbReference type="EMBL" id="QWVT01000045">
    <property type="protein sequence ID" value="RID81957.1"/>
    <property type="molecule type" value="Genomic_DNA"/>
</dbReference>
<feature type="transmembrane region" description="Helical" evidence="1">
    <location>
        <begin position="184"/>
        <end position="201"/>
    </location>
</feature>
<keyword evidence="1" id="KW-0812">Transmembrane</keyword>
<evidence type="ECO:0000313" key="2">
    <source>
        <dbReference type="EMBL" id="RID81957.1"/>
    </source>
</evidence>
<dbReference type="Proteomes" id="UP000265816">
    <property type="component" value="Unassembled WGS sequence"/>
</dbReference>
<keyword evidence="1" id="KW-1133">Transmembrane helix</keyword>
<dbReference type="OrthoDB" id="116789at2"/>
<dbReference type="AlphaFoldDB" id="A0A398AWC1"/>
<protein>
    <submittedName>
        <fullName evidence="2">Uncharacterized protein</fullName>
    </submittedName>
</protein>
<dbReference type="RefSeq" id="WP_119114717.1">
    <property type="nucleotide sequence ID" value="NZ_CBCSEO010000020.1"/>
</dbReference>
<evidence type="ECO:0000313" key="3">
    <source>
        <dbReference type="Proteomes" id="UP000265816"/>
    </source>
</evidence>
<accession>A0A398AWC1</accession>
<sequence>MDLIEVYIHEVTRRLPEKTREDIGLELRSTIEDMLPAEYREEDVKSVLEKMGNPAMLASGYQDKPMHLIGPRYFEAYLSLLKMILPIGAAIAVISLAAEHIFRYNEGGTVLTTFIAIMIEGVGSILEISFQTFFWVTLFFAILERTDKGKDMQPLTPYFKKWSPEDLKNIPNIPKKRSISRAEVFGSLLWTAIWSTVYFYANRLAGVYESGEEGLVFVTPSFNQEVLDSYWPVVLLVIGMDVALALYKFIKGQWTKKTAIFNTVNELLALVVFVLIINNQNLFQPEFIAYMSNLFTVTGDEFVDNAVLGSLIIYFIFAVISVFDGFRKARIR</sequence>
<dbReference type="Pfam" id="PF22564">
    <property type="entry name" value="HAAS"/>
    <property type="match status" value="1"/>
</dbReference>
<feature type="transmembrane region" description="Helical" evidence="1">
    <location>
        <begin position="110"/>
        <end position="143"/>
    </location>
</feature>
<keyword evidence="1" id="KW-0472">Membrane</keyword>